<gene>
    <name evidence="1" type="primary">rpsP</name>
    <name evidence="2" type="ORF">CW740_03795</name>
</gene>
<dbReference type="KEGG" id="kpd:CW740_03795"/>
<dbReference type="GO" id="GO:0003735">
    <property type="term" value="F:structural constituent of ribosome"/>
    <property type="evidence" value="ECO:0007669"/>
    <property type="project" value="InterPro"/>
</dbReference>
<dbReference type="PANTHER" id="PTHR12919:SF20">
    <property type="entry name" value="SMALL RIBOSOMAL SUBUNIT PROTEIN BS16M"/>
    <property type="match status" value="1"/>
</dbReference>
<dbReference type="NCBIfam" id="TIGR00002">
    <property type="entry name" value="S16"/>
    <property type="match status" value="1"/>
</dbReference>
<evidence type="ECO:0000256" key="1">
    <source>
        <dbReference type="HAMAP-Rule" id="MF_00385"/>
    </source>
</evidence>
<dbReference type="FunFam" id="3.30.1320.10:FF:000001">
    <property type="entry name" value="30S ribosomal protein S16"/>
    <property type="match status" value="1"/>
</dbReference>
<dbReference type="SUPFAM" id="SSF54565">
    <property type="entry name" value="Ribosomal protein S16"/>
    <property type="match status" value="1"/>
</dbReference>
<evidence type="ECO:0000313" key="3">
    <source>
        <dbReference type="Proteomes" id="UP000232693"/>
    </source>
</evidence>
<dbReference type="HAMAP" id="MF_00385">
    <property type="entry name" value="Ribosomal_bS16"/>
    <property type="match status" value="1"/>
</dbReference>
<sequence>MVTIRLARGGSKKRPFYHVVVADVRARRDGRFIERVGFFNPVARGNEERLRLDNDRIQHWIGEGAQTTDRVAALIKQATKA</sequence>
<organism evidence="2 3">
    <name type="scientific">Kangiella profundi</name>
    <dbReference type="NCBI Taxonomy" id="1561924"/>
    <lineage>
        <taxon>Bacteria</taxon>
        <taxon>Pseudomonadati</taxon>
        <taxon>Pseudomonadota</taxon>
        <taxon>Gammaproteobacteria</taxon>
        <taxon>Kangiellales</taxon>
        <taxon>Kangiellaceae</taxon>
        <taxon>Kangiella</taxon>
    </lineage>
</organism>
<dbReference type="PANTHER" id="PTHR12919">
    <property type="entry name" value="30S RIBOSOMAL PROTEIN S16"/>
    <property type="match status" value="1"/>
</dbReference>
<keyword evidence="1" id="KW-0687">Ribonucleoprotein</keyword>
<dbReference type="EMBL" id="CP025120">
    <property type="protein sequence ID" value="AUD78418.1"/>
    <property type="molecule type" value="Genomic_DNA"/>
</dbReference>
<comment type="similarity">
    <text evidence="1">Belongs to the bacterial ribosomal protein bS16 family.</text>
</comment>
<dbReference type="AlphaFoldDB" id="A0A2K9B0G6"/>
<dbReference type="Pfam" id="PF00886">
    <property type="entry name" value="Ribosomal_S16"/>
    <property type="match status" value="1"/>
</dbReference>
<name>A0A2K9B0G6_9GAMM</name>
<reference evidence="2 3" key="1">
    <citation type="submission" date="2017-12" db="EMBL/GenBank/DDBJ databases">
        <title>Kangiella profundi FT102 completed genome.</title>
        <authorList>
            <person name="Xu J."/>
            <person name="Wang J."/>
            <person name="Lu Y."/>
        </authorList>
    </citation>
    <scope>NUCLEOTIDE SEQUENCE [LARGE SCALE GENOMIC DNA]</scope>
    <source>
        <strain evidence="2 3">FT102</strain>
    </source>
</reference>
<proteinExistence type="inferred from homology"/>
<dbReference type="GO" id="GO:0015935">
    <property type="term" value="C:small ribosomal subunit"/>
    <property type="evidence" value="ECO:0007669"/>
    <property type="project" value="TreeGrafter"/>
</dbReference>
<dbReference type="Proteomes" id="UP000232693">
    <property type="component" value="Chromosome"/>
</dbReference>
<dbReference type="OrthoDB" id="9807878at2"/>
<keyword evidence="3" id="KW-1185">Reference proteome</keyword>
<dbReference type="InterPro" id="IPR000307">
    <property type="entry name" value="Ribosomal_bS16"/>
</dbReference>
<dbReference type="RefSeq" id="WP_106646289.1">
    <property type="nucleotide sequence ID" value="NZ_BMGO01000002.1"/>
</dbReference>
<dbReference type="GO" id="GO:0005737">
    <property type="term" value="C:cytoplasm"/>
    <property type="evidence" value="ECO:0007669"/>
    <property type="project" value="UniProtKB-ARBA"/>
</dbReference>
<accession>A0A2K9B0G6</accession>
<keyword evidence="1 2" id="KW-0689">Ribosomal protein</keyword>
<evidence type="ECO:0000313" key="2">
    <source>
        <dbReference type="EMBL" id="AUD78418.1"/>
    </source>
</evidence>
<dbReference type="InterPro" id="IPR023803">
    <property type="entry name" value="Ribosomal_bS16_dom_sf"/>
</dbReference>
<dbReference type="Gene3D" id="3.30.1320.10">
    <property type="match status" value="1"/>
</dbReference>
<dbReference type="GO" id="GO:0006412">
    <property type="term" value="P:translation"/>
    <property type="evidence" value="ECO:0007669"/>
    <property type="project" value="UniProtKB-UniRule"/>
</dbReference>
<protein>
    <recommendedName>
        <fullName evidence="1">Small ribosomal subunit protein bS16</fullName>
    </recommendedName>
</protein>